<evidence type="ECO:0000256" key="3">
    <source>
        <dbReference type="ARBA" id="ARBA00012865"/>
    </source>
</evidence>
<dbReference type="SUPFAM" id="SSF56601">
    <property type="entry name" value="beta-lactamase/transpeptidase-like"/>
    <property type="match status" value="1"/>
</dbReference>
<reference evidence="5 6" key="1">
    <citation type="submission" date="2019-03" db="EMBL/GenBank/DDBJ databases">
        <title>Luteimonas zhaokaii sp.nov., isolated from the rectal contents of Plateau pika in Yushu, Qinghai Province, China.</title>
        <authorList>
            <person name="Zhang G."/>
        </authorList>
    </citation>
    <scope>NUCLEOTIDE SEQUENCE [LARGE SCALE GENOMIC DNA]</scope>
    <source>
        <strain evidence="5 6">B9</strain>
    </source>
</reference>
<dbReference type="GO" id="GO:0030655">
    <property type="term" value="P:beta-lactam antibiotic catabolic process"/>
    <property type="evidence" value="ECO:0007669"/>
    <property type="project" value="InterPro"/>
</dbReference>
<gene>
    <name evidence="5" type="ORF">E2F46_12860</name>
</gene>
<feature type="domain" description="Beta-lactamase class A catalytic" evidence="4">
    <location>
        <begin position="226"/>
        <end position="341"/>
    </location>
</feature>
<dbReference type="EC" id="3.5.2.6" evidence="3"/>
<dbReference type="PANTHER" id="PTHR35333">
    <property type="entry name" value="BETA-LACTAMASE"/>
    <property type="match status" value="1"/>
</dbReference>
<dbReference type="InterPro" id="IPR045155">
    <property type="entry name" value="Beta-lactam_cat"/>
</dbReference>
<evidence type="ECO:0000256" key="2">
    <source>
        <dbReference type="ARBA" id="ARBA00009009"/>
    </source>
</evidence>
<dbReference type="EMBL" id="SMTF01000011">
    <property type="protein sequence ID" value="TDK23031.1"/>
    <property type="molecule type" value="Genomic_DNA"/>
</dbReference>
<dbReference type="RefSeq" id="WP_133322678.1">
    <property type="nucleotide sequence ID" value="NZ_SMTF01000011.1"/>
</dbReference>
<organism evidence="5 6">
    <name type="scientific">Luteimonas aestuarii</name>
    <dbReference type="NCBI Taxonomy" id="453837"/>
    <lineage>
        <taxon>Bacteria</taxon>
        <taxon>Pseudomonadati</taxon>
        <taxon>Pseudomonadota</taxon>
        <taxon>Gammaproteobacteria</taxon>
        <taxon>Lysobacterales</taxon>
        <taxon>Lysobacteraceae</taxon>
        <taxon>Luteimonas</taxon>
    </lineage>
</organism>
<evidence type="ECO:0000313" key="5">
    <source>
        <dbReference type="EMBL" id="TDK23031.1"/>
    </source>
</evidence>
<evidence type="ECO:0000256" key="1">
    <source>
        <dbReference type="ARBA" id="ARBA00001526"/>
    </source>
</evidence>
<evidence type="ECO:0000313" key="6">
    <source>
        <dbReference type="Proteomes" id="UP000294796"/>
    </source>
</evidence>
<dbReference type="Pfam" id="PF13354">
    <property type="entry name" value="Beta-lactamase2"/>
    <property type="match status" value="2"/>
</dbReference>
<dbReference type="PANTHER" id="PTHR35333:SF3">
    <property type="entry name" value="BETA-LACTAMASE-TYPE TRANSPEPTIDASE FOLD CONTAINING PROTEIN"/>
    <property type="match status" value="1"/>
</dbReference>
<dbReference type="Gene3D" id="3.40.710.10">
    <property type="entry name" value="DD-peptidase/beta-lactamase superfamily"/>
    <property type="match status" value="1"/>
</dbReference>
<comment type="similarity">
    <text evidence="2">Belongs to the class-A beta-lactamase family.</text>
</comment>
<name>A0A4R5TQS0_9GAMM</name>
<dbReference type="InterPro" id="IPR000871">
    <property type="entry name" value="Beta-lactam_class-A"/>
</dbReference>
<feature type="domain" description="Beta-lactamase class A catalytic" evidence="4">
    <location>
        <begin position="84"/>
        <end position="185"/>
    </location>
</feature>
<dbReference type="GO" id="GO:0008800">
    <property type="term" value="F:beta-lactamase activity"/>
    <property type="evidence" value="ECO:0007669"/>
    <property type="project" value="UniProtKB-EC"/>
</dbReference>
<dbReference type="AlphaFoldDB" id="A0A4R5TQS0"/>
<dbReference type="Proteomes" id="UP000294796">
    <property type="component" value="Unassembled WGS sequence"/>
</dbReference>
<dbReference type="InterPro" id="IPR012338">
    <property type="entry name" value="Beta-lactam/transpept-like"/>
</dbReference>
<dbReference type="OrthoDB" id="9784149at2"/>
<accession>A0A4R5TQS0</accession>
<comment type="caution">
    <text evidence="5">The sequence shown here is derived from an EMBL/GenBank/DDBJ whole genome shotgun (WGS) entry which is preliminary data.</text>
</comment>
<keyword evidence="5" id="KW-0378">Hydrolase</keyword>
<dbReference type="GO" id="GO:0046677">
    <property type="term" value="P:response to antibiotic"/>
    <property type="evidence" value="ECO:0007669"/>
    <property type="project" value="InterPro"/>
</dbReference>
<comment type="catalytic activity">
    <reaction evidence="1">
        <text>a beta-lactam + H2O = a substituted beta-amino acid</text>
        <dbReference type="Rhea" id="RHEA:20401"/>
        <dbReference type="ChEBI" id="CHEBI:15377"/>
        <dbReference type="ChEBI" id="CHEBI:35627"/>
        <dbReference type="ChEBI" id="CHEBI:140347"/>
        <dbReference type="EC" id="3.5.2.6"/>
    </reaction>
</comment>
<sequence>MNPIPDSRSARTSLHVPLRFAPLLALALLAGCRGEPQGPVEQQAEARDADAAWIAPLADEVDAIDDAMPGDFGVVVARFGEQAGLLDRGDDRPWYLSSTVKVPVAIAILEEVDAGRLSLDEQVELQRSDFVDGAGDMLQHKAGERFSIAALLEKSLRDSDSTATDMLIRTLGEGHLDARIRDWVGSGFGPITTIQQVRYDVYGPLHPGVADLDNMEIVALRNAGAGEPRLQALARALGVERSELRTESLKAAFDDYYDSGTNAATLPAFARMLERVAAGELLSPESNDILLSHMRAITTGGRRISAGLPAGTDFAQKTGTQLERACNVGILDAGKGREGATVVVACAEDFGELAQAEQAFQSLGQALGKLDASAAAGNSVAAATD</sequence>
<proteinExistence type="inferred from homology"/>
<protein>
    <recommendedName>
        <fullName evidence="3">beta-lactamase</fullName>
        <ecNumber evidence="3">3.5.2.6</ecNumber>
    </recommendedName>
</protein>
<evidence type="ECO:0000259" key="4">
    <source>
        <dbReference type="Pfam" id="PF13354"/>
    </source>
</evidence>
<keyword evidence="6" id="KW-1185">Reference proteome</keyword>